<accession>A0A084WNV1</accession>
<protein>
    <submittedName>
        <fullName evidence="1 2">Carboxylesterase family protein</fullName>
    </submittedName>
</protein>
<gene>
    <name evidence="1" type="ORF">ZHAS_00020055</name>
</gene>
<evidence type="ECO:0000313" key="3">
    <source>
        <dbReference type="Proteomes" id="UP000030765"/>
    </source>
</evidence>
<dbReference type="VEuPathDB" id="VectorBase:ASIC020055"/>
<proteinExistence type="predicted"/>
<reference evidence="2" key="2">
    <citation type="submission" date="2020-05" db="UniProtKB">
        <authorList>
            <consortium name="EnsemblMetazoa"/>
        </authorList>
    </citation>
    <scope>IDENTIFICATION</scope>
</reference>
<evidence type="ECO:0000313" key="2">
    <source>
        <dbReference type="EnsemblMetazoa" id="ASIC020055-PA"/>
    </source>
</evidence>
<keyword evidence="3" id="KW-1185">Reference proteome</keyword>
<reference evidence="1 3" key="1">
    <citation type="journal article" date="2014" name="BMC Genomics">
        <title>Genome sequence of Anopheles sinensis provides insight into genetics basis of mosquito competence for malaria parasites.</title>
        <authorList>
            <person name="Zhou D."/>
            <person name="Zhang D."/>
            <person name="Ding G."/>
            <person name="Shi L."/>
            <person name="Hou Q."/>
            <person name="Ye Y."/>
            <person name="Xu Y."/>
            <person name="Zhou H."/>
            <person name="Xiong C."/>
            <person name="Li S."/>
            <person name="Yu J."/>
            <person name="Hong S."/>
            <person name="Yu X."/>
            <person name="Zou P."/>
            <person name="Chen C."/>
            <person name="Chang X."/>
            <person name="Wang W."/>
            <person name="Lv Y."/>
            <person name="Sun Y."/>
            <person name="Ma L."/>
            <person name="Shen B."/>
            <person name="Zhu C."/>
        </authorList>
    </citation>
    <scope>NUCLEOTIDE SEQUENCE [LARGE SCALE GENOMIC DNA]</scope>
</reference>
<evidence type="ECO:0000313" key="1">
    <source>
        <dbReference type="EMBL" id="KFB51895.1"/>
    </source>
</evidence>
<dbReference type="EMBL" id="KE525359">
    <property type="protein sequence ID" value="KFB51895.1"/>
    <property type="molecule type" value="Genomic_DNA"/>
</dbReference>
<dbReference type="EMBL" id="ATLV01024733">
    <property type="status" value="NOT_ANNOTATED_CDS"/>
    <property type="molecule type" value="Genomic_DNA"/>
</dbReference>
<name>A0A084WNV1_ANOSI</name>
<dbReference type="EnsemblMetazoa" id="ASIC020055-RA">
    <property type="protein sequence ID" value="ASIC020055-PA"/>
    <property type="gene ID" value="ASIC020055"/>
</dbReference>
<organism evidence="1">
    <name type="scientific">Anopheles sinensis</name>
    <name type="common">Mosquito</name>
    <dbReference type="NCBI Taxonomy" id="74873"/>
    <lineage>
        <taxon>Eukaryota</taxon>
        <taxon>Metazoa</taxon>
        <taxon>Ecdysozoa</taxon>
        <taxon>Arthropoda</taxon>
        <taxon>Hexapoda</taxon>
        <taxon>Insecta</taxon>
        <taxon>Pterygota</taxon>
        <taxon>Neoptera</taxon>
        <taxon>Endopterygota</taxon>
        <taxon>Diptera</taxon>
        <taxon>Nematocera</taxon>
        <taxon>Culicoidea</taxon>
        <taxon>Culicidae</taxon>
        <taxon>Anophelinae</taxon>
        <taxon>Anopheles</taxon>
    </lineage>
</organism>
<dbReference type="Proteomes" id="UP000030765">
    <property type="component" value="Unassembled WGS sequence"/>
</dbReference>
<dbReference type="AlphaFoldDB" id="A0A084WNV1"/>
<sequence length="89" mass="10124">MEGCARNVACRTARIKALLASVPEFTSQEDDDRRLVGISISTGEQGEEGKTFATSRRNSINACINELIIEETWITWQGERRKSMYWKVN</sequence>